<dbReference type="GO" id="GO:0005942">
    <property type="term" value="C:phosphatidylinositol 3-kinase complex"/>
    <property type="evidence" value="ECO:0007669"/>
    <property type="project" value="TreeGrafter"/>
</dbReference>
<reference evidence="2" key="2">
    <citation type="submission" date="2014-03" db="EMBL/GenBank/DDBJ databases">
        <authorList>
            <person name="Genoscope - CEA"/>
        </authorList>
    </citation>
    <scope>NUCLEOTIDE SEQUENCE</scope>
</reference>
<name>A0A060WRF4_ONCMY</name>
<dbReference type="Pfam" id="PF00613">
    <property type="entry name" value="PI3Ka"/>
    <property type="match status" value="1"/>
</dbReference>
<sequence>MTSDPLQVDFPSPAVDVLYVGPQERPSPDPNTLEELDPDLRRQVDKLCSRASTFGLTRADRQLLWDQRHHCRAYTHSLPKVLASAPSWDWGSMAEIHSLLHHWPSLQPVCALELLHSKFADTEVRSVAVSWIESSSDDELADYLPQLVQVDSVYIHTHTHTHTHTGNHFVSDSECFPHPISLSLFFWLFQALKFECHLRMPWSCSYCPEHRATSVSPTTCTGESPPTELVA</sequence>
<dbReference type="GO" id="GO:0016477">
    <property type="term" value="P:cell migration"/>
    <property type="evidence" value="ECO:0007669"/>
    <property type="project" value="TreeGrafter"/>
</dbReference>
<protein>
    <recommendedName>
        <fullName evidence="1">PIK helical domain-containing protein</fullName>
    </recommendedName>
</protein>
<dbReference type="Proteomes" id="UP000193380">
    <property type="component" value="Unassembled WGS sequence"/>
</dbReference>
<dbReference type="InterPro" id="IPR001263">
    <property type="entry name" value="PI3K_accessory_dom"/>
</dbReference>
<dbReference type="EMBL" id="FR904575">
    <property type="protein sequence ID" value="CDQ67185.1"/>
    <property type="molecule type" value="Genomic_DNA"/>
</dbReference>
<dbReference type="GO" id="GO:0035005">
    <property type="term" value="F:1-phosphatidylinositol-4-phosphate 3-kinase activity"/>
    <property type="evidence" value="ECO:0007669"/>
    <property type="project" value="TreeGrafter"/>
</dbReference>
<dbReference type="GO" id="GO:0016303">
    <property type="term" value="F:1-phosphatidylinositol-3-kinase activity"/>
    <property type="evidence" value="ECO:0007669"/>
    <property type="project" value="TreeGrafter"/>
</dbReference>
<evidence type="ECO:0000313" key="2">
    <source>
        <dbReference type="EMBL" id="CDQ67185.1"/>
    </source>
</evidence>
<dbReference type="InterPro" id="IPR016024">
    <property type="entry name" value="ARM-type_fold"/>
</dbReference>
<dbReference type="InterPro" id="IPR015433">
    <property type="entry name" value="PI3/4_kinase"/>
</dbReference>
<evidence type="ECO:0000313" key="3">
    <source>
        <dbReference type="Proteomes" id="UP000193380"/>
    </source>
</evidence>
<dbReference type="AlphaFoldDB" id="A0A060WRF4"/>
<dbReference type="GO" id="GO:0005737">
    <property type="term" value="C:cytoplasm"/>
    <property type="evidence" value="ECO:0007669"/>
    <property type="project" value="TreeGrafter"/>
</dbReference>
<reference evidence="2" key="1">
    <citation type="journal article" date="2014" name="Nat. Commun.">
        <title>The rainbow trout genome provides novel insights into evolution after whole-genome duplication in vertebrates.</title>
        <authorList>
            <person name="Berthelot C."/>
            <person name="Brunet F."/>
            <person name="Chalopin D."/>
            <person name="Juanchich A."/>
            <person name="Bernard M."/>
            <person name="Noel B."/>
            <person name="Bento P."/>
            <person name="Da Silva C."/>
            <person name="Labadie K."/>
            <person name="Alberti A."/>
            <person name="Aury J.M."/>
            <person name="Louis A."/>
            <person name="Dehais P."/>
            <person name="Bardou P."/>
            <person name="Montfort J."/>
            <person name="Klopp C."/>
            <person name="Cabau C."/>
            <person name="Gaspin C."/>
            <person name="Thorgaard G.H."/>
            <person name="Boussaha M."/>
            <person name="Quillet E."/>
            <person name="Guyomard R."/>
            <person name="Galiana D."/>
            <person name="Bobe J."/>
            <person name="Volff J.N."/>
            <person name="Genet C."/>
            <person name="Wincker P."/>
            <person name="Jaillon O."/>
            <person name="Roest Crollius H."/>
            <person name="Guiguen Y."/>
        </authorList>
    </citation>
    <scope>NUCLEOTIDE SEQUENCE [LARGE SCALE GENOMIC DNA]</scope>
</reference>
<dbReference type="GO" id="GO:0043491">
    <property type="term" value="P:phosphatidylinositol 3-kinase/protein kinase B signal transduction"/>
    <property type="evidence" value="ECO:0007669"/>
    <property type="project" value="TreeGrafter"/>
</dbReference>
<dbReference type="Gene3D" id="1.25.40.70">
    <property type="entry name" value="Phosphatidylinositol 3-kinase, accessory domain (PIK)"/>
    <property type="match status" value="1"/>
</dbReference>
<dbReference type="SMART" id="SM00145">
    <property type="entry name" value="PI3Ka"/>
    <property type="match status" value="1"/>
</dbReference>
<dbReference type="InterPro" id="IPR042236">
    <property type="entry name" value="PI3K_accessory_sf"/>
</dbReference>
<dbReference type="SUPFAM" id="SSF48371">
    <property type="entry name" value="ARM repeat"/>
    <property type="match status" value="1"/>
</dbReference>
<evidence type="ECO:0000259" key="1">
    <source>
        <dbReference type="PROSITE" id="PS51545"/>
    </source>
</evidence>
<dbReference type="PROSITE" id="PS51545">
    <property type="entry name" value="PIK_HELICAL"/>
    <property type="match status" value="1"/>
</dbReference>
<dbReference type="GO" id="GO:0005886">
    <property type="term" value="C:plasma membrane"/>
    <property type="evidence" value="ECO:0007669"/>
    <property type="project" value="TreeGrafter"/>
</dbReference>
<dbReference type="PaxDb" id="8022-A0A060WRF4"/>
<organism evidence="2 3">
    <name type="scientific">Oncorhynchus mykiss</name>
    <name type="common">Rainbow trout</name>
    <name type="synonym">Salmo gairdneri</name>
    <dbReference type="NCBI Taxonomy" id="8022"/>
    <lineage>
        <taxon>Eukaryota</taxon>
        <taxon>Metazoa</taxon>
        <taxon>Chordata</taxon>
        <taxon>Craniata</taxon>
        <taxon>Vertebrata</taxon>
        <taxon>Euteleostomi</taxon>
        <taxon>Actinopterygii</taxon>
        <taxon>Neopterygii</taxon>
        <taxon>Teleostei</taxon>
        <taxon>Protacanthopterygii</taxon>
        <taxon>Salmoniformes</taxon>
        <taxon>Salmonidae</taxon>
        <taxon>Salmoninae</taxon>
        <taxon>Oncorhynchus</taxon>
    </lineage>
</organism>
<dbReference type="GO" id="GO:0048015">
    <property type="term" value="P:phosphatidylinositol-mediated signaling"/>
    <property type="evidence" value="ECO:0007669"/>
    <property type="project" value="TreeGrafter"/>
</dbReference>
<accession>A0A060WRF4</accession>
<dbReference type="PANTHER" id="PTHR10048:SF28">
    <property type="entry name" value="PHOSPHATIDYLINOSITOL 4-PHOSPHATE 3-KINASE C2 DOMAIN-CONTAINING SUBUNIT ALPHA"/>
    <property type="match status" value="1"/>
</dbReference>
<proteinExistence type="predicted"/>
<dbReference type="PANTHER" id="PTHR10048">
    <property type="entry name" value="PHOSPHATIDYLINOSITOL KINASE"/>
    <property type="match status" value="1"/>
</dbReference>
<gene>
    <name evidence="2" type="ORF">GSONMT00008695001</name>
</gene>
<dbReference type="STRING" id="8022.A0A060WRF4"/>
<feature type="domain" description="PIK helical" evidence="1">
    <location>
        <begin position="30"/>
        <end position="212"/>
    </location>
</feature>